<dbReference type="GO" id="GO:0005576">
    <property type="term" value="C:extracellular region"/>
    <property type="evidence" value="ECO:0007669"/>
    <property type="project" value="TreeGrafter"/>
</dbReference>
<gene>
    <name evidence="2" type="ORF">C7212DRAFT_350723</name>
</gene>
<reference evidence="2 3" key="1">
    <citation type="submission" date="2018-03" db="EMBL/GenBank/DDBJ databases">
        <title>Genomes of Pezizomycetes fungi and the evolution of truffles.</title>
        <authorList>
            <person name="Murat C."/>
            <person name="Payen T."/>
            <person name="Noel B."/>
            <person name="Kuo A."/>
            <person name="Martin F.M."/>
        </authorList>
    </citation>
    <scope>NUCLEOTIDE SEQUENCE [LARGE SCALE GENOMIC DNA]</scope>
    <source>
        <strain evidence="2">091103-1</strain>
    </source>
</reference>
<accession>A0A317SW13</accession>
<protein>
    <submittedName>
        <fullName evidence="2">Uncharacterized protein</fullName>
    </submittedName>
</protein>
<dbReference type="Proteomes" id="UP000246991">
    <property type="component" value="Unassembled WGS sequence"/>
</dbReference>
<proteinExistence type="predicted"/>
<evidence type="ECO:0000313" key="3">
    <source>
        <dbReference type="Proteomes" id="UP000246991"/>
    </source>
</evidence>
<dbReference type="PANTHER" id="PTHR38787">
    <property type="entry name" value="REGULATORY P DOMAIN-CONTAINING PROTEIN"/>
    <property type="match status" value="1"/>
</dbReference>
<organism evidence="2 3">
    <name type="scientific">Tuber magnatum</name>
    <name type="common">white Piedmont truffle</name>
    <dbReference type="NCBI Taxonomy" id="42249"/>
    <lineage>
        <taxon>Eukaryota</taxon>
        <taxon>Fungi</taxon>
        <taxon>Dikarya</taxon>
        <taxon>Ascomycota</taxon>
        <taxon>Pezizomycotina</taxon>
        <taxon>Pezizomycetes</taxon>
        <taxon>Pezizales</taxon>
        <taxon>Tuberaceae</taxon>
        <taxon>Tuber</taxon>
    </lineage>
</organism>
<dbReference type="STRING" id="42249.A0A317SW13"/>
<feature type="signal peptide" evidence="1">
    <location>
        <begin position="1"/>
        <end position="17"/>
    </location>
</feature>
<dbReference type="NCBIfam" id="TIGR04312">
    <property type="entry name" value="choice_anch_B"/>
    <property type="match status" value="1"/>
</dbReference>
<keyword evidence="1" id="KW-0732">Signal</keyword>
<feature type="chain" id="PRO_5016353589" evidence="1">
    <location>
        <begin position="18"/>
        <end position="377"/>
    </location>
</feature>
<keyword evidence="3" id="KW-1185">Reference proteome</keyword>
<name>A0A317SW13_9PEZI</name>
<dbReference type="PANTHER" id="PTHR38787:SF3">
    <property type="entry name" value="REGULATORY P DOMAIN-CONTAINING PROTEIN"/>
    <property type="match status" value="1"/>
</dbReference>
<evidence type="ECO:0000256" key="1">
    <source>
        <dbReference type="SAM" id="SignalP"/>
    </source>
</evidence>
<dbReference type="EMBL" id="PYWC01000023">
    <property type="protein sequence ID" value="PWW77341.1"/>
    <property type="molecule type" value="Genomic_DNA"/>
</dbReference>
<dbReference type="OrthoDB" id="2099887at2759"/>
<dbReference type="AlphaFoldDB" id="A0A317SW13"/>
<sequence length="377" mass="41252">MKFIAAVSLPLTTLALAGEIPDPPTQDIYTSGEYKRLAPSTCVNGEAGEFRCGTVDLSGFGVSTWVWTSPEGRELVIIAQLTSACLPQPRTPSIWRKIRVLGNYSVIGSEAENHFVQIFDMRKLAAITGSEKPKTFSISTKLTNLFTGLPVGRTHNIVMNRDYNYAVAVGTVPRSSACRNALIFISLGGPANPTSPCGQCLKYEGPNTRFQGRDICYAYNESSLTMCPHLAPSTQTPLIPIGDYVPNTENQEFLIPDDEYDEHDGVGPAAERHPVTYIWDIRGLKTSKQTGHYKSSQYDIDQNQCVVNGRAYQSNYGGGLRILDAGIKEVGYLDVYPEDGGQPEAVVFDFVGTWASYACFEGRWIMVNTIDRGGSCG</sequence>
<comment type="caution">
    <text evidence="2">The sequence shown here is derived from an EMBL/GenBank/DDBJ whole genome shotgun (WGS) entry which is preliminary data.</text>
</comment>
<dbReference type="InterPro" id="IPR027589">
    <property type="entry name" value="Choice_anch_B"/>
</dbReference>
<evidence type="ECO:0000313" key="2">
    <source>
        <dbReference type="EMBL" id="PWW77341.1"/>
    </source>
</evidence>